<dbReference type="STRING" id="1359168.OCHUTO_0282"/>
<evidence type="ECO:0000313" key="2">
    <source>
        <dbReference type="EMBL" id="KJV56889.1"/>
    </source>
</evidence>
<comment type="caution">
    <text evidence="2">The sequence shown here is derived from an EMBL/GenBank/DDBJ whole genome shotgun (WGS) entry which is preliminary data.</text>
</comment>
<reference evidence="2 3" key="1">
    <citation type="submission" date="2015-02" db="EMBL/GenBank/DDBJ databases">
        <title>Genome Sequencing of Rickettsiales.</title>
        <authorList>
            <person name="Daugherty S.C."/>
            <person name="Su Q."/>
            <person name="Abolude K."/>
            <person name="Beier-Sexton M."/>
            <person name="Carlyon J.A."/>
            <person name="Carter R."/>
            <person name="Day N.P."/>
            <person name="Dumler S.J."/>
            <person name="Dyachenko V."/>
            <person name="Godinez A."/>
            <person name="Kurtti T.J."/>
            <person name="Lichay M."/>
            <person name="Mullins K.E."/>
            <person name="Ott S."/>
            <person name="Pappas-Brown V."/>
            <person name="Paris D.H."/>
            <person name="Patel P."/>
            <person name="Richards A.L."/>
            <person name="Sadzewicz L."/>
            <person name="Sears K."/>
            <person name="Seidman D."/>
            <person name="Sengamalay N."/>
            <person name="Stenos J."/>
            <person name="Tallon L.J."/>
            <person name="Vincent G."/>
            <person name="Fraser C.M."/>
            <person name="Munderloh U."/>
            <person name="Dunning-Hotopp J.C."/>
        </authorList>
    </citation>
    <scope>NUCLEOTIDE SEQUENCE [LARGE SCALE GENOMIC DNA]</scope>
    <source>
        <strain evidence="2 3">Fuller</strain>
    </source>
</reference>
<organism evidence="2 3">
    <name type="scientific">Orientia chuto str. Dubai</name>
    <dbReference type="NCBI Taxonomy" id="1359168"/>
    <lineage>
        <taxon>Bacteria</taxon>
        <taxon>Pseudomonadati</taxon>
        <taxon>Pseudomonadota</taxon>
        <taxon>Alphaproteobacteria</taxon>
        <taxon>Rickettsiales</taxon>
        <taxon>Rickettsiaceae</taxon>
        <taxon>Rickettsieae</taxon>
        <taxon>Orientia</taxon>
    </lineage>
</organism>
<dbReference type="Pfam" id="PF05494">
    <property type="entry name" value="MlaC"/>
    <property type="match status" value="1"/>
</dbReference>
<dbReference type="InterPro" id="IPR042245">
    <property type="entry name" value="Tgt2/MlaC_sf"/>
</dbReference>
<dbReference type="RefSeq" id="WP_232296914.1">
    <property type="nucleotide sequence ID" value="NZ_LANP01000005.1"/>
</dbReference>
<evidence type="ECO:0000256" key="1">
    <source>
        <dbReference type="SAM" id="SignalP"/>
    </source>
</evidence>
<dbReference type="EMBL" id="LANP01000005">
    <property type="protein sequence ID" value="KJV56889.1"/>
    <property type="molecule type" value="Genomic_DNA"/>
</dbReference>
<dbReference type="PANTHER" id="PTHR36573:SF1">
    <property type="entry name" value="INTERMEMBRANE PHOSPHOLIPID TRANSPORT SYSTEM BINDING PROTEIN MLAC"/>
    <property type="match status" value="1"/>
</dbReference>
<feature type="signal peptide" evidence="1">
    <location>
        <begin position="1"/>
        <end position="22"/>
    </location>
</feature>
<dbReference type="PANTHER" id="PTHR36573">
    <property type="entry name" value="INTERMEMBRANE PHOSPHOLIPID TRANSPORT SYSTEM BINDING PROTEIN MLAC"/>
    <property type="match status" value="1"/>
</dbReference>
<dbReference type="PATRIC" id="fig|1359168.3.peg.1038"/>
<dbReference type="AlphaFoldDB" id="A0A0F3MQK9"/>
<proteinExistence type="predicted"/>
<keyword evidence="1" id="KW-0732">Signal</keyword>
<name>A0A0F3MQK9_9RICK</name>
<dbReference type="Gene3D" id="3.10.450.710">
    <property type="entry name" value="Tgt2/MlaC"/>
    <property type="match status" value="1"/>
</dbReference>
<gene>
    <name evidence="2" type="ORF">OCHUTO_0282</name>
</gene>
<dbReference type="InterPro" id="IPR008869">
    <property type="entry name" value="MlaC/ttg2D"/>
</dbReference>
<protein>
    <submittedName>
        <fullName evidence="2">Toluene tolerance, Ttg2 family protein</fullName>
    </submittedName>
</protein>
<feature type="chain" id="PRO_5002464898" evidence="1">
    <location>
        <begin position="23"/>
        <end position="193"/>
    </location>
</feature>
<evidence type="ECO:0000313" key="3">
    <source>
        <dbReference type="Proteomes" id="UP000033616"/>
    </source>
</evidence>
<sequence>MPLKRNIIIFLFFIFNSLSAYASQDVKEYVDSVMQETMSIIKDQSFQQKDKSIKLRLLLERNFDLNSMVSSILGRNKVKLSSVQIEEFNKVCENYILTYCSKMLANYNAIAINIRTVSASGSLGYIVRTEIIQQNNQVLKIDFLVKKLDQEYKIVNIIIEGISLITTHAIEITNVIRDKGFNYLINNLKDKSS</sequence>
<keyword evidence="3" id="KW-1185">Reference proteome</keyword>
<dbReference type="Proteomes" id="UP000033616">
    <property type="component" value="Unassembled WGS sequence"/>
</dbReference>
<accession>A0A0F3MQK9</accession>